<name>A0A2W0H9E3_9BACI</name>
<feature type="transmembrane region" description="Helical" evidence="1">
    <location>
        <begin position="64"/>
        <end position="86"/>
    </location>
</feature>
<evidence type="ECO:0000313" key="2">
    <source>
        <dbReference type="EMBL" id="PYZ97747.1"/>
    </source>
</evidence>
<dbReference type="AlphaFoldDB" id="A0A2W0H9E3"/>
<keyword evidence="1" id="KW-0472">Membrane</keyword>
<dbReference type="Proteomes" id="UP000248066">
    <property type="component" value="Unassembled WGS sequence"/>
</dbReference>
<accession>A0A2W0H9E3</accession>
<organism evidence="2 3">
    <name type="scientific">Alteribacter lacisalsi</name>
    <dbReference type="NCBI Taxonomy" id="2045244"/>
    <lineage>
        <taxon>Bacteria</taxon>
        <taxon>Bacillati</taxon>
        <taxon>Bacillota</taxon>
        <taxon>Bacilli</taxon>
        <taxon>Bacillales</taxon>
        <taxon>Bacillaceae</taxon>
        <taxon>Alteribacter</taxon>
    </lineage>
</organism>
<sequence length="566" mass="64555">MFIYSLITALLFLNPIAGNWSRAFKNKKAASTFWPENMARYILGVIVSFSIFYFGLIDLTWHGILHSFAVIIVINLLLSSTISYYYDKKVTWSNRAAFTLGCLVAVGMAYMWFIYPIQTASDRHALPEAETELEVMESADEENIRVVPYGNARYRSEIVFGDLDGSARYNLGESSIQTIDDELFWVSPIEFDGFFRWITTDHVPGYIKISAEDPNDQAELVDGYEMNYVPSAYFGSNAKRMVRQAHEDIIIVSESFEPDDEGHPYYVFSYGYFEFFRHGNKADGVVVLDAVTGEMERYSLDEMPEFIDQGVAEQTALEYATWYGQYGGGFLNRFIGRDGVTEPRRNEMIGVYGSERQMYWFVDHERPRGSGNTMVGFSMVNARTGEMTYYGGQEARGILNGNAARDRVDRAFEREQWVGTQPVLYSIYGQYTWVVPVVDRNNGFQKIALVHADSGRVVSSESRREVFNEYQSLLASGLDPDMDIPTDLAEEVEETLTVQRVTQSTDEDGTIVMILFEERNQVFTVPVNRSQLALFIEPGDELEVEYIDTGEDSIAIRNYRNLSLNR</sequence>
<evidence type="ECO:0000256" key="1">
    <source>
        <dbReference type="SAM" id="Phobius"/>
    </source>
</evidence>
<keyword evidence="1" id="KW-0812">Transmembrane</keyword>
<comment type="caution">
    <text evidence="2">The sequence shown here is derived from an EMBL/GenBank/DDBJ whole genome shotgun (WGS) entry which is preliminary data.</text>
</comment>
<dbReference type="OrthoDB" id="3169575at2"/>
<gene>
    <name evidence="2" type="ORF">CR205_03910</name>
</gene>
<proteinExistence type="predicted"/>
<dbReference type="RefSeq" id="WP_110517142.1">
    <property type="nucleotide sequence ID" value="NZ_PDOF01000001.1"/>
</dbReference>
<feature type="transmembrane region" description="Helical" evidence="1">
    <location>
        <begin position="39"/>
        <end position="57"/>
    </location>
</feature>
<protein>
    <submittedName>
        <fullName evidence="2">Uncharacterized protein</fullName>
    </submittedName>
</protein>
<dbReference type="EMBL" id="PDOF01000001">
    <property type="protein sequence ID" value="PYZ97747.1"/>
    <property type="molecule type" value="Genomic_DNA"/>
</dbReference>
<reference evidence="2 3" key="1">
    <citation type="submission" date="2017-10" db="EMBL/GenBank/DDBJ databases">
        <title>Bacillus sp. nov., a halophilic bacterium isolated from a Yangshapao Lake.</title>
        <authorList>
            <person name="Wang H."/>
        </authorList>
    </citation>
    <scope>NUCLEOTIDE SEQUENCE [LARGE SCALE GENOMIC DNA]</scope>
    <source>
        <strain evidence="2 3">YSP-3</strain>
    </source>
</reference>
<feature type="transmembrane region" description="Helical" evidence="1">
    <location>
        <begin position="92"/>
        <end position="115"/>
    </location>
</feature>
<evidence type="ECO:0000313" key="3">
    <source>
        <dbReference type="Proteomes" id="UP000248066"/>
    </source>
</evidence>
<keyword evidence="1" id="KW-1133">Transmembrane helix</keyword>
<keyword evidence="3" id="KW-1185">Reference proteome</keyword>